<sequence>MVSYAVVKQCSRPIAELFSPSESQADLLFLVAKPIKPTVFEEETGRYQYNNQLEANVPAMTLWKDPHPTIMKLTLVTAVLVQAVAISADVEYCSSSAFTLPSNYKCSNREGRTGTYCCHFAAGGPYVDEKLCAHPLDKNDEQVSMSCIDSKGCLEQ</sequence>
<evidence type="ECO:0000313" key="2">
    <source>
        <dbReference type="Proteomes" id="UP000002668"/>
    </source>
</evidence>
<reference evidence="2" key="1">
    <citation type="journal article" date="2011" name="Nat. Commun.">
        <title>Effector diversification within compartments of the Leptosphaeria maculans genome affected by Repeat-Induced Point mutations.</title>
        <authorList>
            <person name="Rouxel T."/>
            <person name="Grandaubert J."/>
            <person name="Hane J.K."/>
            <person name="Hoede C."/>
            <person name="van de Wouw A.P."/>
            <person name="Couloux A."/>
            <person name="Dominguez V."/>
            <person name="Anthouard V."/>
            <person name="Bally P."/>
            <person name="Bourras S."/>
            <person name="Cozijnsen A.J."/>
            <person name="Ciuffetti L.M."/>
            <person name="Degrave A."/>
            <person name="Dilmaghani A."/>
            <person name="Duret L."/>
            <person name="Fudal I."/>
            <person name="Goodwin S.B."/>
            <person name="Gout L."/>
            <person name="Glaser N."/>
            <person name="Linglin J."/>
            <person name="Kema G.H.J."/>
            <person name="Lapalu N."/>
            <person name="Lawrence C.B."/>
            <person name="May K."/>
            <person name="Meyer M."/>
            <person name="Ollivier B."/>
            <person name="Poulain J."/>
            <person name="Schoch C.L."/>
            <person name="Simon A."/>
            <person name="Spatafora J.W."/>
            <person name="Stachowiak A."/>
            <person name="Turgeon B.G."/>
            <person name="Tyler B.M."/>
            <person name="Vincent D."/>
            <person name="Weissenbach J."/>
            <person name="Amselem J."/>
            <person name="Quesneville H."/>
            <person name="Oliver R.P."/>
            <person name="Wincker P."/>
            <person name="Balesdent M.-H."/>
            <person name="Howlett B.J."/>
        </authorList>
    </citation>
    <scope>NUCLEOTIDE SEQUENCE [LARGE SCALE GENOMIC DNA]</scope>
    <source>
        <strain evidence="2">JN3 / isolate v23.1.3 / race Av1-4-5-6-7-8</strain>
    </source>
</reference>
<protein>
    <submittedName>
        <fullName evidence="1">Predicted protein</fullName>
    </submittedName>
</protein>
<accession>E4ZY08</accession>
<dbReference type="HOGENOM" id="CLU_1686938_0_0_1"/>
<evidence type="ECO:0000313" key="1">
    <source>
        <dbReference type="EMBL" id="CBX96253.1"/>
    </source>
</evidence>
<proteinExistence type="predicted"/>
<keyword evidence="2" id="KW-1185">Reference proteome</keyword>
<dbReference type="Proteomes" id="UP000002668">
    <property type="component" value="Genome"/>
</dbReference>
<dbReference type="VEuPathDB" id="FungiDB:LEMA_P111720.1"/>
<dbReference type="AlphaFoldDB" id="E4ZY08"/>
<organism evidence="2">
    <name type="scientific">Leptosphaeria maculans (strain JN3 / isolate v23.1.3 / race Av1-4-5-6-7-8)</name>
    <name type="common">Blackleg fungus</name>
    <name type="synonym">Phoma lingam</name>
    <dbReference type="NCBI Taxonomy" id="985895"/>
    <lineage>
        <taxon>Eukaryota</taxon>
        <taxon>Fungi</taxon>
        <taxon>Dikarya</taxon>
        <taxon>Ascomycota</taxon>
        <taxon>Pezizomycotina</taxon>
        <taxon>Dothideomycetes</taxon>
        <taxon>Pleosporomycetidae</taxon>
        <taxon>Pleosporales</taxon>
        <taxon>Pleosporineae</taxon>
        <taxon>Leptosphaeriaceae</taxon>
        <taxon>Plenodomus</taxon>
        <taxon>Plenodomus lingam/Leptosphaeria maculans species complex</taxon>
    </lineage>
</organism>
<name>E4ZY08_LEPMJ</name>
<dbReference type="EMBL" id="FP929128">
    <property type="protein sequence ID" value="CBX96253.1"/>
    <property type="molecule type" value="Genomic_DNA"/>
</dbReference>
<dbReference type="InParanoid" id="E4ZY08"/>
<gene>
    <name evidence="1" type="ORF">LEMA_P111720.1</name>
</gene>